<proteinExistence type="predicted"/>
<reference evidence="1 2" key="1">
    <citation type="submission" date="2018-02" db="EMBL/GenBank/DDBJ databases">
        <title>Genome sequence of the basidiomycete white-rot fungus Phlebia centrifuga.</title>
        <authorList>
            <person name="Granchi Z."/>
            <person name="Peng M."/>
            <person name="de Vries R.P."/>
            <person name="Hilden K."/>
            <person name="Makela M.R."/>
            <person name="Grigoriev I."/>
            <person name="Riley R."/>
        </authorList>
    </citation>
    <scope>NUCLEOTIDE SEQUENCE [LARGE SCALE GENOMIC DNA]</scope>
    <source>
        <strain evidence="1 2">FBCC195</strain>
    </source>
</reference>
<accession>A0A2R6RLX1</accession>
<dbReference type="AlphaFoldDB" id="A0A2R6RLX1"/>
<gene>
    <name evidence="1" type="ORF">PHLCEN_2v2500</name>
</gene>
<evidence type="ECO:0000313" key="1">
    <source>
        <dbReference type="EMBL" id="PSS30975.1"/>
    </source>
</evidence>
<organism evidence="1 2">
    <name type="scientific">Hermanssonia centrifuga</name>
    <dbReference type="NCBI Taxonomy" id="98765"/>
    <lineage>
        <taxon>Eukaryota</taxon>
        <taxon>Fungi</taxon>
        <taxon>Dikarya</taxon>
        <taxon>Basidiomycota</taxon>
        <taxon>Agaricomycotina</taxon>
        <taxon>Agaricomycetes</taxon>
        <taxon>Polyporales</taxon>
        <taxon>Meruliaceae</taxon>
        <taxon>Hermanssonia</taxon>
    </lineage>
</organism>
<keyword evidence="2" id="KW-1185">Reference proteome</keyword>
<dbReference type="Proteomes" id="UP000186601">
    <property type="component" value="Unassembled WGS sequence"/>
</dbReference>
<evidence type="ECO:0000313" key="2">
    <source>
        <dbReference type="Proteomes" id="UP000186601"/>
    </source>
</evidence>
<sequence>MSIPVSALKMPIPHRISELTSSFLLYDPFNTTLPPPPYSPGIPTVPSSPIPDSDSEAFQKTQRVIFPMLDGSVGSLYESPRPVRTGDRRVTFRSKKEVYCPQSDPERGLADMEDPEVHADLLELHLNRLKNGSANVLEDQRSSESIEGQVRVVDSDKAVERSEISQASLELREMLAVNDPSLKEMYLRHPNGEVLLASTLPIIQVMGPGATRSYYHGGLALPPPQPMTPDSAPILMSDAISMAVRLSREKPARGRSPGRLHHDATVDRTLRPHYHGGSHSSRINKSQSSVQYSFVYDRAQEDEPNNPARCHYEDLMLPTPEHPVRNCESLESNEWENEYMVEGSDGCWRADINQHATPNA</sequence>
<protein>
    <submittedName>
        <fullName evidence="1">Uncharacterized protein</fullName>
    </submittedName>
</protein>
<dbReference type="EMBL" id="MLYV02000230">
    <property type="protein sequence ID" value="PSS30975.1"/>
    <property type="molecule type" value="Genomic_DNA"/>
</dbReference>
<name>A0A2R6RLX1_9APHY</name>
<comment type="caution">
    <text evidence="1">The sequence shown here is derived from an EMBL/GenBank/DDBJ whole genome shotgun (WGS) entry which is preliminary data.</text>
</comment>